<feature type="signal peptide" evidence="1">
    <location>
        <begin position="1"/>
        <end position="19"/>
    </location>
</feature>
<dbReference type="InterPro" id="IPR029058">
    <property type="entry name" value="AB_hydrolase_fold"/>
</dbReference>
<dbReference type="InterPro" id="IPR000073">
    <property type="entry name" value="AB_hydrolase_1"/>
</dbReference>
<dbReference type="Gene3D" id="3.40.50.1820">
    <property type="entry name" value="alpha/beta hydrolase"/>
    <property type="match status" value="1"/>
</dbReference>
<dbReference type="PANTHER" id="PTHR37946:SF1">
    <property type="entry name" value="SLL1969 PROTEIN"/>
    <property type="match status" value="1"/>
</dbReference>
<dbReference type="AlphaFoldDB" id="A0A1M7IYQ8"/>
<reference evidence="3 4" key="1">
    <citation type="submission" date="2016-11" db="EMBL/GenBank/DDBJ databases">
        <authorList>
            <person name="Jaros S."/>
            <person name="Januszkiewicz K."/>
            <person name="Wedrychowicz H."/>
        </authorList>
    </citation>
    <scope>NUCLEOTIDE SEQUENCE [LARGE SCALE GENOMIC DNA]</scope>
    <source>
        <strain evidence="3 4">DSM 29589</strain>
    </source>
</reference>
<feature type="domain" description="AB hydrolase-1" evidence="2">
    <location>
        <begin position="22"/>
        <end position="136"/>
    </location>
</feature>
<sequence length="241" mass="26340">MKAILATLAVILSAPAALADCVVLLHGLARTDASFIVMEEVLQAQGYTTFRSDYPSTELDIQQLAEETLPYAVRVCGDARIHFVAHSMGGILLRFWLQDHRPEKMGRVVMLGTPNHGSELVDELGGLELFEWLNGPASMQLETGQDGVPEQLPPVDFELGVIAGTRSLNPYFSTLIEGADDGKVSVASTRVEGMADHITLPVTHTFMMNNPMVIAQTEAFLRDGKFDHEMGIGDLFRRGSQ</sequence>
<dbReference type="RefSeq" id="WP_073037245.1">
    <property type="nucleotide sequence ID" value="NZ_BMLR01000017.1"/>
</dbReference>
<keyword evidence="4" id="KW-1185">Reference proteome</keyword>
<name>A0A1M7IYQ8_9RHOB</name>
<feature type="chain" id="PRO_5012703462" evidence="1">
    <location>
        <begin position="20"/>
        <end position="241"/>
    </location>
</feature>
<accession>A0A1M7IYQ8</accession>
<evidence type="ECO:0000313" key="4">
    <source>
        <dbReference type="Proteomes" id="UP000183974"/>
    </source>
</evidence>
<protein>
    <submittedName>
        <fullName evidence="3">Alpha/beta hydrolase fold</fullName>
    </submittedName>
</protein>
<evidence type="ECO:0000313" key="3">
    <source>
        <dbReference type="EMBL" id="SHM45825.1"/>
    </source>
</evidence>
<dbReference type="PANTHER" id="PTHR37946">
    <property type="entry name" value="SLL1969 PROTEIN"/>
    <property type="match status" value="1"/>
</dbReference>
<evidence type="ECO:0000256" key="1">
    <source>
        <dbReference type="SAM" id="SignalP"/>
    </source>
</evidence>
<dbReference type="OrthoDB" id="556502at2"/>
<organism evidence="3 4">
    <name type="scientific">Roseovarius pacificus</name>
    <dbReference type="NCBI Taxonomy" id="337701"/>
    <lineage>
        <taxon>Bacteria</taxon>
        <taxon>Pseudomonadati</taxon>
        <taxon>Pseudomonadota</taxon>
        <taxon>Alphaproteobacteria</taxon>
        <taxon>Rhodobacterales</taxon>
        <taxon>Roseobacteraceae</taxon>
        <taxon>Roseovarius</taxon>
    </lineage>
</organism>
<dbReference type="Pfam" id="PF00561">
    <property type="entry name" value="Abhydrolase_1"/>
    <property type="match status" value="1"/>
</dbReference>
<evidence type="ECO:0000259" key="2">
    <source>
        <dbReference type="Pfam" id="PF00561"/>
    </source>
</evidence>
<keyword evidence="3" id="KW-0378">Hydrolase</keyword>
<dbReference type="EMBL" id="FRBR01000017">
    <property type="protein sequence ID" value="SHM45825.1"/>
    <property type="molecule type" value="Genomic_DNA"/>
</dbReference>
<keyword evidence="1" id="KW-0732">Signal</keyword>
<dbReference type="GO" id="GO:0016787">
    <property type="term" value="F:hydrolase activity"/>
    <property type="evidence" value="ECO:0007669"/>
    <property type="project" value="UniProtKB-KW"/>
</dbReference>
<dbReference type="SUPFAM" id="SSF53474">
    <property type="entry name" value="alpha/beta-Hydrolases"/>
    <property type="match status" value="1"/>
</dbReference>
<dbReference type="STRING" id="337701.SAMN05444398_11743"/>
<gene>
    <name evidence="3" type="ORF">SAMN05444398_11743</name>
</gene>
<proteinExistence type="predicted"/>
<dbReference type="Proteomes" id="UP000183974">
    <property type="component" value="Unassembled WGS sequence"/>
</dbReference>